<gene>
    <name evidence="2" type="ORF">UFOPK2366_00011</name>
</gene>
<sequence length="145" mass="16228">MLVGGASQYAANVIETSPKRSRNVLAYVLGGFITFAGVMHFASPGFFDKIVPPWLPPNERFWTYISGVAELAVGIMVLRPQTRRKGALAAVAVFIGVYPANLYMAWDWRHRPASEQLIAYGRLPFQFLFIWIALRVARRAAQDAK</sequence>
<protein>
    <submittedName>
        <fullName evidence="2">Unannotated protein</fullName>
    </submittedName>
</protein>
<feature type="transmembrane region" description="Helical" evidence="1">
    <location>
        <begin position="118"/>
        <end position="137"/>
    </location>
</feature>
<reference evidence="2" key="1">
    <citation type="submission" date="2020-05" db="EMBL/GenBank/DDBJ databases">
        <authorList>
            <person name="Chiriac C."/>
            <person name="Salcher M."/>
            <person name="Ghai R."/>
            <person name="Kavagutti S V."/>
        </authorList>
    </citation>
    <scope>NUCLEOTIDE SEQUENCE</scope>
</reference>
<keyword evidence="1" id="KW-1133">Transmembrane helix</keyword>
<keyword evidence="1" id="KW-0812">Transmembrane</keyword>
<accession>A0A6J6MVX8</accession>
<dbReference type="PANTHER" id="PTHR36974:SF1">
    <property type="entry name" value="DOXX FAMILY MEMBRANE PROTEIN"/>
    <property type="match status" value="1"/>
</dbReference>
<dbReference type="PANTHER" id="PTHR36974">
    <property type="entry name" value="MEMBRANE PROTEIN-RELATED"/>
    <property type="match status" value="1"/>
</dbReference>
<feature type="transmembrane region" description="Helical" evidence="1">
    <location>
        <begin position="86"/>
        <end position="106"/>
    </location>
</feature>
<organism evidence="2">
    <name type="scientific">freshwater metagenome</name>
    <dbReference type="NCBI Taxonomy" id="449393"/>
    <lineage>
        <taxon>unclassified sequences</taxon>
        <taxon>metagenomes</taxon>
        <taxon>ecological metagenomes</taxon>
    </lineage>
</organism>
<evidence type="ECO:0000256" key="1">
    <source>
        <dbReference type="SAM" id="Phobius"/>
    </source>
</evidence>
<dbReference type="AlphaFoldDB" id="A0A6J6MVX8"/>
<proteinExistence type="predicted"/>
<evidence type="ECO:0000313" key="2">
    <source>
        <dbReference type="EMBL" id="CAB4678046.1"/>
    </source>
</evidence>
<keyword evidence="1" id="KW-0472">Membrane</keyword>
<name>A0A6J6MVX8_9ZZZZ</name>
<feature type="transmembrane region" description="Helical" evidence="1">
    <location>
        <begin position="61"/>
        <end position="79"/>
    </location>
</feature>
<dbReference type="EMBL" id="CAEZXM010000001">
    <property type="protein sequence ID" value="CAB4678046.1"/>
    <property type="molecule type" value="Genomic_DNA"/>
</dbReference>
<feature type="transmembrane region" description="Helical" evidence="1">
    <location>
        <begin position="24"/>
        <end position="41"/>
    </location>
</feature>